<reference evidence="2 3" key="1">
    <citation type="submission" date="2016-10" db="EMBL/GenBank/DDBJ databases">
        <authorList>
            <person name="de Groot N.N."/>
        </authorList>
    </citation>
    <scope>NUCLEOTIDE SEQUENCE [LARGE SCALE GENOMIC DNA]</scope>
    <source>
        <strain evidence="2 3">DSM 2895</strain>
    </source>
</reference>
<evidence type="ECO:0000313" key="2">
    <source>
        <dbReference type="EMBL" id="SDI74703.1"/>
    </source>
</evidence>
<protein>
    <recommendedName>
        <fullName evidence="1">DUF8096 domain-containing protein</fullName>
    </recommendedName>
</protein>
<proteinExistence type="predicted"/>
<dbReference type="Pfam" id="PF26372">
    <property type="entry name" value="DUF8096"/>
    <property type="match status" value="1"/>
</dbReference>
<sequence>MLFICYDIKVKFNLKVIPLATEAKEDKSYDLTIVYDYKEHPDIISGRCDNCGNAHFKSSVKDTIFLRECRKCGMKKSI</sequence>
<dbReference type="Proteomes" id="UP000182836">
    <property type="component" value="Unassembled WGS sequence"/>
</dbReference>
<dbReference type="InterPro" id="IPR058409">
    <property type="entry name" value="DUF8096"/>
</dbReference>
<dbReference type="EMBL" id="FNED01000007">
    <property type="protein sequence ID" value="SDI74703.1"/>
    <property type="molecule type" value="Genomic_DNA"/>
</dbReference>
<gene>
    <name evidence="2" type="ORF">SAMN04487909_10783</name>
</gene>
<name>A0A0K2WJT9_ANEMI</name>
<evidence type="ECO:0000313" key="3">
    <source>
        <dbReference type="Proteomes" id="UP000182836"/>
    </source>
</evidence>
<dbReference type="AlphaFoldDB" id="A0A0K2WJT9"/>
<organism evidence="2 3">
    <name type="scientific">Aneurinibacillus migulanus</name>
    <name type="common">Bacillus migulanus</name>
    <dbReference type="NCBI Taxonomy" id="47500"/>
    <lineage>
        <taxon>Bacteria</taxon>
        <taxon>Bacillati</taxon>
        <taxon>Bacillota</taxon>
        <taxon>Bacilli</taxon>
        <taxon>Bacillales</taxon>
        <taxon>Paenibacillaceae</taxon>
        <taxon>Aneurinibacillus group</taxon>
        <taxon>Aneurinibacillus</taxon>
    </lineage>
</organism>
<evidence type="ECO:0000259" key="1">
    <source>
        <dbReference type="Pfam" id="PF26372"/>
    </source>
</evidence>
<feature type="domain" description="DUF8096" evidence="1">
    <location>
        <begin position="33"/>
        <end position="76"/>
    </location>
</feature>
<accession>A0A0K2WJT9</accession>